<gene>
    <name evidence="4" type="ORF">N4R40_10670</name>
</gene>
<comment type="caution">
    <text evidence="4">The sequence shown here is derived from an EMBL/GenBank/DDBJ whole genome shotgun (WGS) entry which is preliminary data.</text>
</comment>
<dbReference type="SUPFAM" id="SSF51230">
    <property type="entry name" value="Single hybrid motif"/>
    <property type="match status" value="1"/>
</dbReference>
<dbReference type="PANTHER" id="PTHR30469">
    <property type="entry name" value="MULTIDRUG RESISTANCE PROTEIN MDTA"/>
    <property type="match status" value="1"/>
</dbReference>
<dbReference type="InterPro" id="IPR011053">
    <property type="entry name" value="Single_hybrid_motif"/>
</dbReference>
<keyword evidence="5" id="KW-1185">Reference proteome</keyword>
<reference evidence="4 5" key="1">
    <citation type="journal article" date="2024" name="Int. J. Syst. Evol. Microbiol.">
        <title>Microbacterium memoriense sp. nov., a member of the Actinomycetota from marine beach sediment of the north coast of Portugal.</title>
        <authorList>
            <person name="Santos J.D.N.D."/>
            <person name="Klimek D."/>
            <person name="Calusinska M."/>
            <person name="Lobo-da-Cunha A."/>
            <person name="Catita J."/>
            <person name="Goncalves H."/>
            <person name="Gonzalez I."/>
            <person name="Lage O.M."/>
        </authorList>
    </citation>
    <scope>NUCLEOTIDE SEQUENCE [LARGE SCALE GENOMIC DNA]</scope>
    <source>
        <strain evidence="4 5">PMIC_1C1B</strain>
    </source>
</reference>
<dbReference type="Pfam" id="PF25967">
    <property type="entry name" value="RND-MFP_C"/>
    <property type="match status" value="1"/>
</dbReference>
<evidence type="ECO:0000313" key="5">
    <source>
        <dbReference type="Proteomes" id="UP001300496"/>
    </source>
</evidence>
<dbReference type="InterPro" id="IPR058627">
    <property type="entry name" value="MdtA-like_C"/>
</dbReference>
<evidence type="ECO:0000256" key="1">
    <source>
        <dbReference type="ARBA" id="ARBA00022448"/>
    </source>
</evidence>
<dbReference type="Pfam" id="PF25917">
    <property type="entry name" value="BSH_RND"/>
    <property type="match status" value="1"/>
</dbReference>
<sequence length="308" mass="31676">MLVWRRWIFPLFLLLVCAAIAAALVKLAFFPDRVDAAALNPGGEVTTPTVTVERGSIVDELSVDATIARDDDVIVRAQVEGTITAVAVASGQTVAAGQVLVTVKQTYPVKSIDIVAPEAGEITSFELVKGQPVSLGIEVAKLTPARYHLVGTVDPVLLYRLVGAPTDAEVTIQGGPAPFTCTGLAVQVGEDGSTSVACAVPTDQQVFAGLKATLAVQAGAADDALVIPTTAVRGGAGTGVVWVDAEGTPEERTIALGVTDGTQVQVTEGLVEGDTIRQFAPGSTAGDEPVCYDDGAGGQYCEDPGMSW</sequence>
<dbReference type="Gene3D" id="2.40.420.20">
    <property type="match status" value="1"/>
</dbReference>
<dbReference type="InterPro" id="IPR058625">
    <property type="entry name" value="MdtA-like_BSH"/>
</dbReference>
<dbReference type="EMBL" id="JAODOR010000011">
    <property type="protein sequence ID" value="MCT9002828.1"/>
    <property type="molecule type" value="Genomic_DNA"/>
</dbReference>
<accession>A0ABT2PG94</accession>
<evidence type="ECO:0000259" key="2">
    <source>
        <dbReference type="Pfam" id="PF25917"/>
    </source>
</evidence>
<dbReference type="RefSeq" id="WP_261607355.1">
    <property type="nucleotide sequence ID" value="NZ_JAODOR010000011.1"/>
</dbReference>
<dbReference type="Proteomes" id="UP001300496">
    <property type="component" value="Unassembled WGS sequence"/>
</dbReference>
<feature type="domain" description="Multidrug resistance protein MdtA-like C-terminal permuted SH3" evidence="3">
    <location>
        <begin position="223"/>
        <end position="275"/>
    </location>
</feature>
<dbReference type="PANTHER" id="PTHR30469:SF33">
    <property type="entry name" value="SLR1207 PROTEIN"/>
    <property type="match status" value="1"/>
</dbReference>
<evidence type="ECO:0000259" key="3">
    <source>
        <dbReference type="Pfam" id="PF25967"/>
    </source>
</evidence>
<keyword evidence="1" id="KW-0813">Transport</keyword>
<organism evidence="4 5">
    <name type="scientific">Microbacterium memoriense</name>
    <dbReference type="NCBI Taxonomy" id="2978350"/>
    <lineage>
        <taxon>Bacteria</taxon>
        <taxon>Bacillati</taxon>
        <taxon>Actinomycetota</taxon>
        <taxon>Actinomycetes</taxon>
        <taxon>Micrococcales</taxon>
        <taxon>Microbacteriaceae</taxon>
        <taxon>Microbacterium</taxon>
    </lineage>
</organism>
<proteinExistence type="predicted"/>
<feature type="domain" description="Multidrug resistance protein MdtA-like barrel-sandwich hybrid" evidence="2">
    <location>
        <begin position="73"/>
        <end position="136"/>
    </location>
</feature>
<dbReference type="Gene3D" id="2.40.50.100">
    <property type="match status" value="1"/>
</dbReference>
<protein>
    <submittedName>
        <fullName evidence="4">Biotin/lipoyl-binding protein</fullName>
    </submittedName>
</protein>
<name>A0ABT2PG94_9MICO</name>
<evidence type="ECO:0000313" key="4">
    <source>
        <dbReference type="EMBL" id="MCT9002828.1"/>
    </source>
</evidence>